<keyword evidence="7" id="KW-0547">Nucleotide-binding</keyword>
<dbReference type="EC" id="2.7.11.1" evidence="2"/>
<name>A0A8H6PXJ1_9EURO</name>
<dbReference type="PROSITE" id="PS50011">
    <property type="entry name" value="PROTEIN_KINASE_DOM"/>
    <property type="match status" value="1"/>
</dbReference>
<evidence type="ECO:0000256" key="4">
    <source>
        <dbReference type="ARBA" id="ARBA00019599"/>
    </source>
</evidence>
<dbReference type="SMART" id="SM00220">
    <property type="entry name" value="S_TKc"/>
    <property type="match status" value="1"/>
</dbReference>
<dbReference type="GO" id="GO:0000045">
    <property type="term" value="P:autophagosome assembly"/>
    <property type="evidence" value="ECO:0007669"/>
    <property type="project" value="TreeGrafter"/>
</dbReference>
<dbReference type="InterPro" id="IPR000719">
    <property type="entry name" value="Prot_kinase_dom"/>
</dbReference>
<dbReference type="GO" id="GO:0005829">
    <property type="term" value="C:cytosol"/>
    <property type="evidence" value="ECO:0007669"/>
    <property type="project" value="TreeGrafter"/>
</dbReference>
<dbReference type="PANTHER" id="PTHR24348:SF22">
    <property type="entry name" value="NON-SPECIFIC SERINE_THREONINE PROTEIN KINASE"/>
    <property type="match status" value="1"/>
</dbReference>
<evidence type="ECO:0000256" key="7">
    <source>
        <dbReference type="ARBA" id="ARBA00022741"/>
    </source>
</evidence>
<feature type="domain" description="Protein kinase" evidence="15">
    <location>
        <begin position="46"/>
        <end position="311"/>
    </location>
</feature>
<evidence type="ECO:0000256" key="12">
    <source>
        <dbReference type="ARBA" id="ARBA00047899"/>
    </source>
</evidence>
<evidence type="ECO:0000313" key="19">
    <source>
        <dbReference type="Proteomes" id="UP000654922"/>
    </source>
</evidence>
<evidence type="ECO:0000256" key="10">
    <source>
        <dbReference type="ARBA" id="ARBA00023006"/>
    </source>
</evidence>
<proteinExistence type="predicted"/>
<dbReference type="InterPro" id="IPR045269">
    <property type="entry name" value="Atg1-like"/>
</dbReference>
<sequence length="628" mass="71362">MASASRNFDEYRLNAVVNRDPYFVVHTLSDERLPPDLRRPGSVQRWEREMELGKGTFGTVWLEVLRSGKASGREVRAVKRIRKKSMRDKRELAAMTDFSRRKYVHTGSFVEFFGWFEDSENMYIAMEYFPHGTLSNYIGQGIPENEVRRITGQLLVGLALMHEHDYAHRDLKPDNIFIETPGPEWSVKIGDFGVSKRVKKGQTALRTGTGTPLYEAPEVQGDVVLKDEEEYEEYTNIVDMWSLSCVVFEMAARTVLFPMWPLDYKKLCRGLWYPDKPHGLSQKGWDFITRLLVPDPAGRLSAVEALKHDWITSRDPQPLTGEVVQGVEAAAPPPKNGPGLDRVRQSGNSGKVQAANCHDNDVLTALSAKPRQVMSSSGEHGDGNLSASSQRRTIIRRISHSNNRDNVSADDTHQTPPAPPKAKPLPNKVTLRNPKAIVGSLSGAETDIKDHSFPLDLPFSIKVYGHSSSTLSINNNGMICLDQAPSVNIRFVRTGRELPFREELPPYCLFPYWTDVFIQRGKPHGIYYEIEGSAPKRLLKIEYYVTRYFVMEYYFHFLVILEEARPNIVTFRYYDVPDNGRMGTVGVQGPDKHKMFSYNQPKIRRGVQLVFNTTPNVNDVQVSEFQPY</sequence>
<reference evidence="16" key="1">
    <citation type="submission" date="2020-06" db="EMBL/GenBank/DDBJ databases">
        <title>Draft genome sequences of strains closely related to Aspergillus parafelis and Aspergillus hiratsukae.</title>
        <authorList>
            <person name="Dos Santos R.A.C."/>
            <person name="Rivero-Menendez O."/>
            <person name="Steenwyk J.L."/>
            <person name="Mead M.E."/>
            <person name="Goldman G.H."/>
            <person name="Alastruey-Izquierdo A."/>
            <person name="Rokas A."/>
        </authorList>
    </citation>
    <scope>NUCLEOTIDE SEQUENCE</scope>
    <source>
        <strain evidence="16">CNM-CM5623</strain>
        <strain evidence="17">CNM-CM7691</strain>
    </source>
</reference>
<dbReference type="Pfam" id="PF00069">
    <property type="entry name" value="Pkinase"/>
    <property type="match status" value="1"/>
</dbReference>
<dbReference type="PANTHER" id="PTHR24348">
    <property type="entry name" value="SERINE/THREONINE-PROTEIN KINASE UNC-51-RELATED"/>
    <property type="match status" value="1"/>
</dbReference>
<comment type="subcellular location">
    <subcellularLocation>
        <location evidence="1">Preautophagosomal structure membrane</location>
        <topology evidence="1">Peripheral membrane protein</topology>
    </subcellularLocation>
</comment>
<evidence type="ECO:0000256" key="13">
    <source>
        <dbReference type="ARBA" id="ARBA00048679"/>
    </source>
</evidence>
<evidence type="ECO:0000259" key="15">
    <source>
        <dbReference type="PROSITE" id="PS50011"/>
    </source>
</evidence>
<evidence type="ECO:0000256" key="9">
    <source>
        <dbReference type="ARBA" id="ARBA00022840"/>
    </source>
</evidence>
<evidence type="ECO:0000256" key="1">
    <source>
        <dbReference type="ARBA" id="ARBA00004623"/>
    </source>
</evidence>
<keyword evidence="9" id="KW-0067">ATP-binding</keyword>
<evidence type="ECO:0000256" key="14">
    <source>
        <dbReference type="SAM" id="MobiDB-lite"/>
    </source>
</evidence>
<dbReference type="GO" id="GO:0005524">
    <property type="term" value="F:ATP binding"/>
    <property type="evidence" value="ECO:0007669"/>
    <property type="project" value="UniProtKB-KW"/>
</dbReference>
<comment type="caution">
    <text evidence="16">The sequence shown here is derived from an EMBL/GenBank/DDBJ whole genome shotgun (WGS) entry which is preliminary data.</text>
</comment>
<organism evidence="16 19">
    <name type="scientific">Aspergillus felis</name>
    <dbReference type="NCBI Taxonomy" id="1287682"/>
    <lineage>
        <taxon>Eukaryota</taxon>
        <taxon>Fungi</taxon>
        <taxon>Dikarya</taxon>
        <taxon>Ascomycota</taxon>
        <taxon>Pezizomycotina</taxon>
        <taxon>Eurotiomycetes</taxon>
        <taxon>Eurotiomycetidae</taxon>
        <taxon>Eurotiales</taxon>
        <taxon>Aspergillaceae</taxon>
        <taxon>Aspergillus</taxon>
        <taxon>Aspergillus subgen. Fumigati</taxon>
    </lineage>
</organism>
<keyword evidence="6" id="KW-0808">Transferase</keyword>
<feature type="region of interest" description="Disordered" evidence="14">
    <location>
        <begin position="329"/>
        <end position="358"/>
    </location>
</feature>
<dbReference type="SUPFAM" id="SSF56112">
    <property type="entry name" value="Protein kinase-like (PK-like)"/>
    <property type="match status" value="1"/>
</dbReference>
<evidence type="ECO:0000256" key="8">
    <source>
        <dbReference type="ARBA" id="ARBA00022777"/>
    </source>
</evidence>
<keyword evidence="10" id="KW-0072">Autophagy</keyword>
<keyword evidence="5" id="KW-0723">Serine/threonine-protein kinase</keyword>
<accession>A0A8H6PXJ1</accession>
<gene>
    <name evidence="16" type="ORF">CNMCM5623_008101</name>
    <name evidence="17" type="ORF">CNMCM7691_008180</name>
</gene>
<dbReference type="Proteomes" id="UP000654922">
    <property type="component" value="Unassembled WGS sequence"/>
</dbReference>
<protein>
    <recommendedName>
        <fullName evidence="3">Serine/threonine-protein kinase ATG1</fullName>
        <ecNumber evidence="2">2.7.11.1</ecNumber>
    </recommendedName>
    <alternativeName>
        <fullName evidence="11">Autophagy-related protein 1</fullName>
    </alternativeName>
    <alternativeName>
        <fullName evidence="4">Serine/threonine-protein kinase atg1</fullName>
    </alternativeName>
</protein>
<dbReference type="OrthoDB" id="10252171at2759"/>
<dbReference type="GO" id="GO:0004674">
    <property type="term" value="F:protein serine/threonine kinase activity"/>
    <property type="evidence" value="ECO:0007669"/>
    <property type="project" value="UniProtKB-KW"/>
</dbReference>
<evidence type="ECO:0000256" key="11">
    <source>
        <dbReference type="ARBA" id="ARBA00030237"/>
    </source>
</evidence>
<keyword evidence="8" id="KW-0418">Kinase</keyword>
<dbReference type="GO" id="GO:0010506">
    <property type="term" value="P:regulation of autophagy"/>
    <property type="evidence" value="ECO:0007669"/>
    <property type="project" value="InterPro"/>
</dbReference>
<dbReference type="Gene3D" id="1.10.510.10">
    <property type="entry name" value="Transferase(Phosphotransferase) domain 1"/>
    <property type="match status" value="1"/>
</dbReference>
<feature type="region of interest" description="Disordered" evidence="14">
    <location>
        <begin position="371"/>
        <end position="428"/>
    </location>
</feature>
<dbReference type="GO" id="GO:0034045">
    <property type="term" value="C:phagophore assembly site membrane"/>
    <property type="evidence" value="ECO:0007669"/>
    <property type="project" value="UniProtKB-SubCell"/>
</dbReference>
<evidence type="ECO:0000313" key="17">
    <source>
        <dbReference type="EMBL" id="KAF7179248.1"/>
    </source>
</evidence>
<evidence type="ECO:0000256" key="3">
    <source>
        <dbReference type="ARBA" id="ARBA00018572"/>
    </source>
</evidence>
<comment type="catalytic activity">
    <reaction evidence="13">
        <text>L-seryl-[protein] + ATP = O-phospho-L-seryl-[protein] + ADP + H(+)</text>
        <dbReference type="Rhea" id="RHEA:17989"/>
        <dbReference type="Rhea" id="RHEA-COMP:9863"/>
        <dbReference type="Rhea" id="RHEA-COMP:11604"/>
        <dbReference type="ChEBI" id="CHEBI:15378"/>
        <dbReference type="ChEBI" id="CHEBI:29999"/>
        <dbReference type="ChEBI" id="CHEBI:30616"/>
        <dbReference type="ChEBI" id="CHEBI:83421"/>
        <dbReference type="ChEBI" id="CHEBI:456216"/>
        <dbReference type="EC" id="2.7.11.1"/>
    </reaction>
</comment>
<evidence type="ECO:0000256" key="6">
    <source>
        <dbReference type="ARBA" id="ARBA00022679"/>
    </source>
</evidence>
<evidence type="ECO:0000256" key="2">
    <source>
        <dbReference type="ARBA" id="ARBA00012513"/>
    </source>
</evidence>
<dbReference type="PROSITE" id="PS00108">
    <property type="entry name" value="PROTEIN_KINASE_ST"/>
    <property type="match status" value="1"/>
</dbReference>
<dbReference type="AlphaFoldDB" id="A0A8H6PXJ1"/>
<dbReference type="InterPro" id="IPR011009">
    <property type="entry name" value="Kinase-like_dom_sf"/>
</dbReference>
<evidence type="ECO:0000313" key="16">
    <source>
        <dbReference type="EMBL" id="KAF7163081.1"/>
    </source>
</evidence>
<dbReference type="Proteomes" id="UP000641853">
    <property type="component" value="Unassembled WGS sequence"/>
</dbReference>
<dbReference type="EMBL" id="JACBAE010001347">
    <property type="protein sequence ID" value="KAF7163081.1"/>
    <property type="molecule type" value="Genomic_DNA"/>
</dbReference>
<evidence type="ECO:0000256" key="5">
    <source>
        <dbReference type="ARBA" id="ARBA00022527"/>
    </source>
</evidence>
<keyword evidence="18" id="KW-1185">Reference proteome</keyword>
<evidence type="ECO:0000313" key="18">
    <source>
        <dbReference type="Proteomes" id="UP000641853"/>
    </source>
</evidence>
<dbReference type="InterPro" id="IPR008271">
    <property type="entry name" value="Ser/Thr_kinase_AS"/>
</dbReference>
<comment type="catalytic activity">
    <reaction evidence="12">
        <text>L-threonyl-[protein] + ATP = O-phospho-L-threonyl-[protein] + ADP + H(+)</text>
        <dbReference type="Rhea" id="RHEA:46608"/>
        <dbReference type="Rhea" id="RHEA-COMP:11060"/>
        <dbReference type="Rhea" id="RHEA-COMP:11605"/>
        <dbReference type="ChEBI" id="CHEBI:15378"/>
        <dbReference type="ChEBI" id="CHEBI:30013"/>
        <dbReference type="ChEBI" id="CHEBI:30616"/>
        <dbReference type="ChEBI" id="CHEBI:61977"/>
        <dbReference type="ChEBI" id="CHEBI:456216"/>
        <dbReference type="EC" id="2.7.11.1"/>
    </reaction>
</comment>
<dbReference type="GO" id="GO:0005776">
    <property type="term" value="C:autophagosome"/>
    <property type="evidence" value="ECO:0007669"/>
    <property type="project" value="TreeGrafter"/>
</dbReference>
<dbReference type="EMBL" id="JACBAG010001865">
    <property type="protein sequence ID" value="KAF7179248.1"/>
    <property type="molecule type" value="Genomic_DNA"/>
</dbReference>